<name>A0A495JWJ2_9ACTN</name>
<evidence type="ECO:0008006" key="3">
    <source>
        <dbReference type="Google" id="ProtNLM"/>
    </source>
</evidence>
<reference evidence="1 2" key="1">
    <citation type="submission" date="2018-10" db="EMBL/GenBank/DDBJ databases">
        <title>Sequencing the genomes of 1000 actinobacteria strains.</title>
        <authorList>
            <person name="Klenk H.-P."/>
        </authorList>
    </citation>
    <scope>NUCLEOTIDE SEQUENCE [LARGE SCALE GENOMIC DNA]</scope>
    <source>
        <strain evidence="1 2">DSM 45175</strain>
    </source>
</reference>
<dbReference type="EMBL" id="RBKT01000001">
    <property type="protein sequence ID" value="RKR92539.1"/>
    <property type="molecule type" value="Genomic_DNA"/>
</dbReference>
<dbReference type="Pfam" id="PF26421">
    <property type="entry name" value="Avidin_like"/>
    <property type="match status" value="1"/>
</dbReference>
<organism evidence="1 2">
    <name type="scientific">Micromonospora pisi</name>
    <dbReference type="NCBI Taxonomy" id="589240"/>
    <lineage>
        <taxon>Bacteria</taxon>
        <taxon>Bacillati</taxon>
        <taxon>Actinomycetota</taxon>
        <taxon>Actinomycetes</taxon>
        <taxon>Micromonosporales</taxon>
        <taxon>Micromonosporaceae</taxon>
        <taxon>Micromonospora</taxon>
    </lineage>
</organism>
<dbReference type="RefSeq" id="WP_121160513.1">
    <property type="nucleotide sequence ID" value="NZ_RBKT01000001.1"/>
</dbReference>
<evidence type="ECO:0000313" key="2">
    <source>
        <dbReference type="Proteomes" id="UP000277671"/>
    </source>
</evidence>
<dbReference type="Proteomes" id="UP000277671">
    <property type="component" value="Unassembled WGS sequence"/>
</dbReference>
<protein>
    <recommendedName>
        <fullName evidence="3">N-acetylglutamate synthase</fullName>
    </recommendedName>
</protein>
<comment type="caution">
    <text evidence="1">The sequence shown here is derived from an EMBL/GenBank/DDBJ whole genome shotgun (WGS) entry which is preliminary data.</text>
</comment>
<dbReference type="InterPro" id="IPR058595">
    <property type="entry name" value="Avidin-like"/>
</dbReference>
<evidence type="ECO:0000313" key="1">
    <source>
        <dbReference type="EMBL" id="RKR92539.1"/>
    </source>
</evidence>
<sequence>MTAPSLDARRFAAIDNVGGEVSAETVFEYRERDGEVWATYAGGAVRRGYLVGTRRADLLSIRYVQLNIDGETSSGRCVTEVSVLPDGRLRLDETWQWESRPGEGTSVVEEIGA</sequence>
<dbReference type="OrthoDB" id="5684515at2"/>
<gene>
    <name evidence="1" type="ORF">BDK92_6980</name>
</gene>
<dbReference type="AlphaFoldDB" id="A0A495JWJ2"/>
<keyword evidence="2" id="KW-1185">Reference proteome</keyword>
<proteinExistence type="predicted"/>
<accession>A0A495JWJ2</accession>